<protein>
    <submittedName>
        <fullName evidence="1">Uncharacterized protein</fullName>
    </submittedName>
</protein>
<name>A0A8H7VQ36_9FUNG</name>
<reference evidence="1" key="1">
    <citation type="submission" date="2021-01" db="EMBL/GenBank/DDBJ databases">
        <title>Metabolic potential, ecology and presence of endohyphal bacteria is reflected in genomic diversity of Mucoromycotina.</title>
        <authorList>
            <person name="Muszewska A."/>
            <person name="Okrasinska A."/>
            <person name="Steczkiewicz K."/>
            <person name="Drgas O."/>
            <person name="Orlowska M."/>
            <person name="Perlinska-Lenart U."/>
            <person name="Aleksandrzak-Piekarczyk T."/>
            <person name="Szatraj K."/>
            <person name="Zielenkiewicz U."/>
            <person name="Pilsyk S."/>
            <person name="Malc E."/>
            <person name="Mieczkowski P."/>
            <person name="Kruszewska J.S."/>
            <person name="Biernat P."/>
            <person name="Pawlowska J."/>
        </authorList>
    </citation>
    <scope>NUCLEOTIDE SEQUENCE</scope>
    <source>
        <strain evidence="1">WA0000018081</strain>
    </source>
</reference>
<dbReference type="EMBL" id="JAEPRE010000342">
    <property type="protein sequence ID" value="KAG2228890.1"/>
    <property type="molecule type" value="Genomic_DNA"/>
</dbReference>
<keyword evidence="2" id="KW-1185">Reference proteome</keyword>
<comment type="caution">
    <text evidence="1">The sequence shown here is derived from an EMBL/GenBank/DDBJ whole genome shotgun (WGS) entry which is preliminary data.</text>
</comment>
<dbReference type="AlphaFoldDB" id="A0A8H7VQ36"/>
<proteinExistence type="predicted"/>
<sequence>MKQFGDNILHALKKVSTLHNQSSEDVGISSIYRFIFETHLFYPYLFEEPTESHLSEMDSLFLKTDIWSHWADTESIGCQYKFGFDLRLFCMDRISIVDFPCLKKSLIEGAGNFIDSFLKSKEMAVKTHEIVLKSSRNTRKTVEDLTPAELSRDSKLPRRILWLKPE</sequence>
<evidence type="ECO:0000313" key="2">
    <source>
        <dbReference type="Proteomes" id="UP000613177"/>
    </source>
</evidence>
<evidence type="ECO:0000313" key="1">
    <source>
        <dbReference type="EMBL" id="KAG2228890.1"/>
    </source>
</evidence>
<gene>
    <name evidence="1" type="ORF">INT48_007055</name>
</gene>
<organism evidence="1 2">
    <name type="scientific">Thamnidium elegans</name>
    <dbReference type="NCBI Taxonomy" id="101142"/>
    <lineage>
        <taxon>Eukaryota</taxon>
        <taxon>Fungi</taxon>
        <taxon>Fungi incertae sedis</taxon>
        <taxon>Mucoromycota</taxon>
        <taxon>Mucoromycotina</taxon>
        <taxon>Mucoromycetes</taxon>
        <taxon>Mucorales</taxon>
        <taxon>Mucorineae</taxon>
        <taxon>Mucoraceae</taxon>
        <taxon>Thamnidium</taxon>
    </lineage>
</organism>
<accession>A0A8H7VQ36</accession>
<dbReference type="Proteomes" id="UP000613177">
    <property type="component" value="Unassembled WGS sequence"/>
</dbReference>